<accession>A0AB39TLK0</accession>
<organism evidence="1">
    <name type="scientific">Streptomyces sp. Y1</name>
    <dbReference type="NCBI Taxonomy" id="3238634"/>
    <lineage>
        <taxon>Bacteria</taxon>
        <taxon>Bacillati</taxon>
        <taxon>Actinomycetota</taxon>
        <taxon>Actinomycetes</taxon>
        <taxon>Kitasatosporales</taxon>
        <taxon>Streptomycetaceae</taxon>
        <taxon>Streptomyces</taxon>
    </lineage>
</organism>
<protein>
    <submittedName>
        <fullName evidence="1">Uncharacterized protein</fullName>
    </submittedName>
</protein>
<proteinExistence type="predicted"/>
<sequence>MPAPSGEPSPVAVVTAQLAAAERCEALLEDTLDAIEPAPAWRSSAPVAGVRLPRPGRESGACWYVGRGRDLLTVVSLHRRAELVGVVERYWRRRGWTVTWRSADQDAPGVAAATRDGYQLAFRFGEVGQARLAAGSAGAACAERGPAVLPEARCSYWSSLG</sequence>
<reference evidence="1" key="1">
    <citation type="submission" date="2024-07" db="EMBL/GenBank/DDBJ databases">
        <authorList>
            <person name="Yu S.T."/>
        </authorList>
    </citation>
    <scope>NUCLEOTIDE SEQUENCE</scope>
    <source>
        <strain evidence="1">Y1</strain>
    </source>
</reference>
<dbReference type="RefSeq" id="WP_157881988.1">
    <property type="nucleotide sequence ID" value="NZ_CP163445.1"/>
</dbReference>
<dbReference type="AlphaFoldDB" id="A0AB39TLK0"/>
<gene>
    <name evidence="1" type="ORF">AB2U05_17060</name>
</gene>
<evidence type="ECO:0000313" key="1">
    <source>
        <dbReference type="EMBL" id="XDQ80049.1"/>
    </source>
</evidence>
<dbReference type="EMBL" id="CP163445">
    <property type="protein sequence ID" value="XDQ80049.1"/>
    <property type="molecule type" value="Genomic_DNA"/>
</dbReference>
<name>A0AB39TLK0_9ACTN</name>